<keyword evidence="2" id="KW-1185">Reference proteome</keyword>
<dbReference type="RefSeq" id="WP_184945864.1">
    <property type="nucleotide sequence ID" value="NZ_BAAAWZ010000004.1"/>
</dbReference>
<protein>
    <recommendedName>
        <fullName evidence="3">Thioesterase-like superfamily protein</fullName>
    </recommendedName>
</protein>
<gene>
    <name evidence="1" type="ORF">FHS22_005336</name>
</gene>
<dbReference type="AlphaFoldDB" id="A0A841DD68"/>
<evidence type="ECO:0000313" key="2">
    <source>
        <dbReference type="Proteomes" id="UP000562352"/>
    </source>
</evidence>
<evidence type="ECO:0008006" key="3">
    <source>
        <dbReference type="Google" id="ProtNLM"/>
    </source>
</evidence>
<evidence type="ECO:0000313" key="1">
    <source>
        <dbReference type="EMBL" id="MBB5966045.1"/>
    </source>
</evidence>
<dbReference type="Proteomes" id="UP000562352">
    <property type="component" value="Unassembled WGS sequence"/>
</dbReference>
<proteinExistence type="predicted"/>
<dbReference type="InterPro" id="IPR029069">
    <property type="entry name" value="HotDog_dom_sf"/>
</dbReference>
<dbReference type="SUPFAM" id="SSF54637">
    <property type="entry name" value="Thioesterase/thiol ester dehydrase-isomerase"/>
    <property type="match status" value="1"/>
</dbReference>
<dbReference type="EMBL" id="JACHJJ010000021">
    <property type="protein sequence ID" value="MBB5966045.1"/>
    <property type="molecule type" value="Genomic_DNA"/>
</dbReference>
<sequence length="234" mass="24902">MKALMQEFSVPDRYRGPAGMVNGGWVSGLLASYLPAGGAVEVTLLAPTPLDTGLRVEREDGLVKLFQGAERLAEARAADGDPVPPPFVSLHQATRAERDFAGAQEHPFPGCFVCGDREPGDGLRIHPGPAGPPDTVAASWFAHPGLAEWSAALPLTHVWGALDCPSGWAHIEPGGAALLGRLTARTYRPVAPGRTYVVVARKEGRERRKLFASSAVYEVDGRLVGAARAIWIKI</sequence>
<accession>A0A841DD68</accession>
<comment type="caution">
    <text evidence="1">The sequence shown here is derived from an EMBL/GenBank/DDBJ whole genome shotgun (WGS) entry which is preliminary data.</text>
</comment>
<name>A0A841DD68_PLAVE</name>
<reference evidence="1 2" key="1">
    <citation type="submission" date="2020-08" db="EMBL/GenBank/DDBJ databases">
        <title>Genomic Encyclopedia of Type Strains, Phase III (KMG-III): the genomes of soil and plant-associated and newly described type strains.</title>
        <authorList>
            <person name="Whitman W."/>
        </authorList>
    </citation>
    <scope>NUCLEOTIDE SEQUENCE [LARGE SCALE GENOMIC DNA]</scope>
    <source>
        <strain evidence="1 2">CECT 3303</strain>
    </source>
</reference>
<dbReference type="Gene3D" id="3.10.129.10">
    <property type="entry name" value="Hotdog Thioesterase"/>
    <property type="match status" value="1"/>
</dbReference>
<organism evidence="1 2">
    <name type="scientific">Planomonospora venezuelensis</name>
    <dbReference type="NCBI Taxonomy" id="1999"/>
    <lineage>
        <taxon>Bacteria</taxon>
        <taxon>Bacillati</taxon>
        <taxon>Actinomycetota</taxon>
        <taxon>Actinomycetes</taxon>
        <taxon>Streptosporangiales</taxon>
        <taxon>Streptosporangiaceae</taxon>
        <taxon>Planomonospora</taxon>
    </lineage>
</organism>